<dbReference type="InterPro" id="IPR011990">
    <property type="entry name" value="TPR-like_helical_dom_sf"/>
</dbReference>
<evidence type="ECO:0000256" key="8">
    <source>
        <dbReference type="ARBA" id="ARBA00024235"/>
    </source>
</evidence>
<evidence type="ECO:0000256" key="2">
    <source>
        <dbReference type="ARBA" id="ARBA00022475"/>
    </source>
</evidence>
<keyword evidence="3 9" id="KW-0812">Transmembrane</keyword>
<dbReference type="AlphaFoldDB" id="A0A848HF52"/>
<evidence type="ECO:0000256" key="4">
    <source>
        <dbReference type="ARBA" id="ARBA00022989"/>
    </source>
</evidence>
<dbReference type="GO" id="GO:0005886">
    <property type="term" value="C:plasma membrane"/>
    <property type="evidence" value="ECO:0007669"/>
    <property type="project" value="UniProtKB-SubCell"/>
</dbReference>
<dbReference type="PANTHER" id="PTHR38035">
    <property type="entry name" value="UPF0070 PROTEIN YFGM"/>
    <property type="match status" value="1"/>
</dbReference>
<evidence type="ECO:0000256" key="5">
    <source>
        <dbReference type="ARBA" id="ARBA00023136"/>
    </source>
</evidence>
<feature type="transmembrane region" description="Helical" evidence="9">
    <location>
        <begin position="26"/>
        <end position="44"/>
    </location>
</feature>
<dbReference type="InterPro" id="IPR026039">
    <property type="entry name" value="YfgM"/>
</dbReference>
<organism evidence="11 12">
    <name type="scientific">Ramlibacter agri</name>
    <dbReference type="NCBI Taxonomy" id="2728837"/>
    <lineage>
        <taxon>Bacteria</taxon>
        <taxon>Pseudomonadati</taxon>
        <taxon>Pseudomonadota</taxon>
        <taxon>Betaproteobacteria</taxon>
        <taxon>Burkholderiales</taxon>
        <taxon>Comamonadaceae</taxon>
        <taxon>Ramlibacter</taxon>
    </lineage>
</organism>
<evidence type="ECO:0000313" key="11">
    <source>
        <dbReference type="EMBL" id="NML48100.1"/>
    </source>
</evidence>
<dbReference type="PANTHER" id="PTHR38035:SF1">
    <property type="entry name" value="ANCILLARY SECYEG TRANSLOCON SUBUNIT"/>
    <property type="match status" value="1"/>
</dbReference>
<dbReference type="EMBL" id="JABBFX010000004">
    <property type="protein sequence ID" value="NML48100.1"/>
    <property type="molecule type" value="Genomic_DNA"/>
</dbReference>
<dbReference type="GO" id="GO:0044877">
    <property type="term" value="F:protein-containing complex binding"/>
    <property type="evidence" value="ECO:0007669"/>
    <property type="project" value="InterPro"/>
</dbReference>
<dbReference type="Gene3D" id="1.25.40.10">
    <property type="entry name" value="Tetratricopeptide repeat domain"/>
    <property type="match status" value="1"/>
</dbReference>
<evidence type="ECO:0000256" key="9">
    <source>
        <dbReference type="SAM" id="Phobius"/>
    </source>
</evidence>
<dbReference type="Pfam" id="PF09976">
    <property type="entry name" value="TPR_21"/>
    <property type="match status" value="1"/>
</dbReference>
<comment type="caution">
    <text evidence="11">The sequence shown here is derived from an EMBL/GenBank/DDBJ whole genome shotgun (WGS) entry which is preliminary data.</text>
</comment>
<gene>
    <name evidence="11" type="ORF">HHL11_30405</name>
</gene>
<name>A0A848HF52_9BURK</name>
<keyword evidence="6" id="KW-0143">Chaperone</keyword>
<dbReference type="PIRSF" id="PIRSF006170">
    <property type="entry name" value="YfgM"/>
    <property type="match status" value="1"/>
</dbReference>
<dbReference type="SUPFAM" id="SSF48452">
    <property type="entry name" value="TPR-like"/>
    <property type="match status" value="1"/>
</dbReference>
<keyword evidence="5 9" id="KW-0472">Membrane</keyword>
<evidence type="ECO:0000256" key="7">
    <source>
        <dbReference type="ARBA" id="ARBA00024197"/>
    </source>
</evidence>
<evidence type="ECO:0000259" key="10">
    <source>
        <dbReference type="Pfam" id="PF09976"/>
    </source>
</evidence>
<keyword evidence="4 9" id="KW-1133">Transmembrane helix</keyword>
<feature type="domain" description="Ancillary SecYEG translocon subunit/Cell division coordinator CpoB TPR" evidence="10">
    <location>
        <begin position="17"/>
        <end position="209"/>
    </location>
</feature>
<dbReference type="RefSeq" id="WP_169422439.1">
    <property type="nucleotide sequence ID" value="NZ_JABBFX010000004.1"/>
</dbReference>
<proteinExistence type="inferred from homology"/>
<sequence>MARHLDLEEQEQLDQLKHFWNQYGNLITWVLIAVFGSFAAWNGWQYWQRHQGVQAAALYDEVDKAATAGDTARLQQAVKDIEDKFGRTAYAAQAALLDAKVFAEKGQSDQAKAALQWAATNAKDEGYQAVARLRLASLLADAKNYDEALKQLSGSFPKQFEALAADRRGDIYRLQGKNAEAKAEYTKAWQGLAGTDYRTLVEVKLTALGVDVQSLKPAESAKS</sequence>
<comment type="similarity">
    <text evidence="7">Belongs to the YfgM family.</text>
</comment>
<evidence type="ECO:0000256" key="3">
    <source>
        <dbReference type="ARBA" id="ARBA00022692"/>
    </source>
</evidence>
<accession>A0A848HF52</accession>
<evidence type="ECO:0000313" key="12">
    <source>
        <dbReference type="Proteomes" id="UP000541185"/>
    </source>
</evidence>
<dbReference type="InterPro" id="IPR018704">
    <property type="entry name" value="SecYEG/CpoB_TPR"/>
</dbReference>
<comment type="subcellular location">
    <subcellularLocation>
        <location evidence="1">Cell membrane</location>
        <topology evidence="1">Single-pass type II membrane protein</topology>
    </subcellularLocation>
</comment>
<evidence type="ECO:0000256" key="1">
    <source>
        <dbReference type="ARBA" id="ARBA00004401"/>
    </source>
</evidence>
<keyword evidence="12" id="KW-1185">Reference proteome</keyword>
<evidence type="ECO:0000256" key="6">
    <source>
        <dbReference type="ARBA" id="ARBA00023186"/>
    </source>
</evidence>
<dbReference type="Proteomes" id="UP000541185">
    <property type="component" value="Unassembled WGS sequence"/>
</dbReference>
<protein>
    <recommendedName>
        <fullName evidence="8">Ancillary SecYEG translocon subunit</fullName>
    </recommendedName>
</protein>
<keyword evidence="2" id="KW-1003">Cell membrane</keyword>
<reference evidence="11 12" key="1">
    <citation type="submission" date="2020-04" db="EMBL/GenBank/DDBJ databases">
        <title>Ramlibacter sp. G-1-2-2 isolated from soil.</title>
        <authorList>
            <person name="Dahal R.H."/>
        </authorList>
    </citation>
    <scope>NUCLEOTIDE SEQUENCE [LARGE SCALE GENOMIC DNA]</scope>
    <source>
        <strain evidence="11 12">G-1-2-2</strain>
    </source>
</reference>